<feature type="region of interest" description="Disordered" evidence="1">
    <location>
        <begin position="369"/>
        <end position="455"/>
    </location>
</feature>
<dbReference type="SMART" id="SM00325">
    <property type="entry name" value="RhoGEF"/>
    <property type="match status" value="1"/>
</dbReference>
<dbReference type="EMBL" id="JBBPFD010000011">
    <property type="protein sequence ID" value="KAK7906719.1"/>
    <property type="molecule type" value="Genomic_DNA"/>
</dbReference>
<accession>A0AAW0NZY8</accession>
<dbReference type="GO" id="GO:0005085">
    <property type="term" value="F:guanyl-nucleotide exchange factor activity"/>
    <property type="evidence" value="ECO:0007669"/>
    <property type="project" value="InterPro"/>
</dbReference>
<dbReference type="Gene3D" id="1.20.900.10">
    <property type="entry name" value="Dbl homology (DH) domain"/>
    <property type="match status" value="1"/>
</dbReference>
<dbReference type="PROSITE" id="PS50010">
    <property type="entry name" value="DH_2"/>
    <property type="match status" value="1"/>
</dbReference>
<evidence type="ECO:0000313" key="4">
    <source>
        <dbReference type="Proteomes" id="UP001460270"/>
    </source>
</evidence>
<dbReference type="InterPro" id="IPR035899">
    <property type="entry name" value="DBL_dom_sf"/>
</dbReference>
<feature type="region of interest" description="Disordered" evidence="1">
    <location>
        <begin position="1"/>
        <end position="40"/>
    </location>
</feature>
<evidence type="ECO:0000256" key="1">
    <source>
        <dbReference type="SAM" id="MobiDB-lite"/>
    </source>
</evidence>
<dbReference type="GO" id="GO:0031267">
    <property type="term" value="F:small GTPase binding"/>
    <property type="evidence" value="ECO:0007669"/>
    <property type="project" value="TreeGrafter"/>
</dbReference>
<feature type="domain" description="DH" evidence="2">
    <location>
        <begin position="77"/>
        <end position="299"/>
    </location>
</feature>
<feature type="compositionally biased region" description="Basic and acidic residues" evidence="1">
    <location>
        <begin position="30"/>
        <end position="40"/>
    </location>
</feature>
<dbReference type="InterPro" id="IPR000219">
    <property type="entry name" value="DH_dom"/>
</dbReference>
<organism evidence="3 4">
    <name type="scientific">Mugilogobius chulae</name>
    <name type="common">yellowstripe goby</name>
    <dbReference type="NCBI Taxonomy" id="88201"/>
    <lineage>
        <taxon>Eukaryota</taxon>
        <taxon>Metazoa</taxon>
        <taxon>Chordata</taxon>
        <taxon>Craniata</taxon>
        <taxon>Vertebrata</taxon>
        <taxon>Euteleostomi</taxon>
        <taxon>Actinopterygii</taxon>
        <taxon>Neopterygii</taxon>
        <taxon>Teleostei</taxon>
        <taxon>Neoteleostei</taxon>
        <taxon>Acanthomorphata</taxon>
        <taxon>Gobiaria</taxon>
        <taxon>Gobiiformes</taxon>
        <taxon>Gobioidei</taxon>
        <taxon>Gobiidae</taxon>
        <taxon>Gobionellinae</taxon>
        <taxon>Mugilogobius</taxon>
    </lineage>
</organism>
<proteinExistence type="predicted"/>
<comment type="caution">
    <text evidence="3">The sequence shown here is derived from an EMBL/GenBank/DDBJ whole genome shotgun (WGS) entry which is preliminary data.</text>
</comment>
<dbReference type="Pfam" id="PF22697">
    <property type="entry name" value="SOS1_NGEF_PH"/>
    <property type="match status" value="1"/>
</dbReference>
<evidence type="ECO:0000313" key="3">
    <source>
        <dbReference type="EMBL" id="KAK7906719.1"/>
    </source>
</evidence>
<sequence length="455" mass="52216">MERNSMERNSMERNSMERNSMEINSMERNSMGEKLDGRETRWEETRWERNSMGEKLDGEKLDGRMLMIMSPSPGFSYLDRVVLEIIETERVYVRDLKMIVQDYLGHIIDQSELSFGPEQVCALFGNIEEIYEFNRPGSSPGSDTVLVPVQTRFRPGSSPGFCRSDLLLDLERCGQDPVEVARCFVLKSEDFEIYTTYCTNYPRYVALDRVWTSLDRSVQVLAQILRDQTWASFLRRRQQILKTPLPLGSYLLKPVQRVLKYHLLLQEIRTHWDQAEVGGDIVEAAVVSMTTVAWFINEMKRRHESSVRVQEVQSLLLNWKGPDLTTFGDLVLEGTFKLSRQKNQRNLFLFHKVLLLAKKKNENYVYKNHITTSSDSPRPAQTVPDQLRPSQASSDRPRPAQTVPGQLRPSQASSDCPRPAQTVPGQLRLSQTSSDCPRPAQTVPGQLRPSQDSPD</sequence>
<keyword evidence="4" id="KW-1185">Reference proteome</keyword>
<dbReference type="SUPFAM" id="SSF50729">
    <property type="entry name" value="PH domain-like"/>
    <property type="match status" value="1"/>
</dbReference>
<dbReference type="AlphaFoldDB" id="A0AAW0NZY8"/>
<dbReference type="CDD" id="cd00160">
    <property type="entry name" value="RhoGEF"/>
    <property type="match status" value="1"/>
</dbReference>
<name>A0AAW0NZY8_9GOBI</name>
<dbReference type="Proteomes" id="UP001460270">
    <property type="component" value="Unassembled WGS sequence"/>
</dbReference>
<dbReference type="InterPro" id="IPR011993">
    <property type="entry name" value="PH-like_dom_sf"/>
</dbReference>
<dbReference type="SUPFAM" id="SSF48065">
    <property type="entry name" value="DBL homology domain (DH-domain)"/>
    <property type="match status" value="1"/>
</dbReference>
<dbReference type="InterPro" id="IPR055251">
    <property type="entry name" value="SOS1_NGEF_PH"/>
</dbReference>
<protein>
    <recommendedName>
        <fullName evidence="2">DH domain-containing protein</fullName>
    </recommendedName>
</protein>
<dbReference type="Gene3D" id="2.30.29.30">
    <property type="entry name" value="Pleckstrin-homology domain (PH domain)/Phosphotyrosine-binding domain (PTB)"/>
    <property type="match status" value="1"/>
</dbReference>
<feature type="compositionally biased region" description="Basic and acidic residues" evidence="1">
    <location>
        <begin position="1"/>
        <end position="20"/>
    </location>
</feature>
<reference evidence="4" key="1">
    <citation type="submission" date="2024-04" db="EMBL/GenBank/DDBJ databases">
        <title>Salinicola lusitanus LLJ914,a marine bacterium isolated from the Okinawa Trough.</title>
        <authorList>
            <person name="Li J."/>
        </authorList>
    </citation>
    <scope>NUCLEOTIDE SEQUENCE [LARGE SCALE GENOMIC DNA]</scope>
</reference>
<dbReference type="PANTHER" id="PTHR45924">
    <property type="entry name" value="FI17866P1"/>
    <property type="match status" value="1"/>
</dbReference>
<evidence type="ECO:0000259" key="2">
    <source>
        <dbReference type="PROSITE" id="PS50010"/>
    </source>
</evidence>
<dbReference type="PANTHER" id="PTHR45924:SF2">
    <property type="entry name" value="FI17866P1"/>
    <property type="match status" value="1"/>
</dbReference>
<dbReference type="Pfam" id="PF00621">
    <property type="entry name" value="RhoGEF"/>
    <property type="match status" value="1"/>
</dbReference>
<gene>
    <name evidence="3" type="ORF">WMY93_015331</name>
</gene>